<protein>
    <submittedName>
        <fullName evidence="1">Uncharacterized protein</fullName>
    </submittedName>
</protein>
<dbReference type="PANTHER" id="PTHR33710">
    <property type="entry name" value="BNAC02G09200D PROTEIN"/>
    <property type="match status" value="1"/>
</dbReference>
<evidence type="ECO:0000313" key="2">
    <source>
        <dbReference type="Proteomes" id="UP001318860"/>
    </source>
</evidence>
<dbReference type="PANTHER" id="PTHR33710:SF64">
    <property type="entry name" value="ENDONUCLEASE_EXONUCLEASE_PHOSPHATASE DOMAIN-CONTAINING PROTEIN"/>
    <property type="match status" value="1"/>
</dbReference>
<name>A0ABR0W7A5_REHGL</name>
<comment type="caution">
    <text evidence="1">The sequence shown here is derived from an EMBL/GenBank/DDBJ whole genome shotgun (WGS) entry which is preliminary data.</text>
</comment>
<keyword evidence="2" id="KW-1185">Reference proteome</keyword>
<dbReference type="Proteomes" id="UP001318860">
    <property type="component" value="Unassembled WGS sequence"/>
</dbReference>
<sequence length="304" mass="34664">MPLSLIQAKLDRALATSQFFSVWQVVNGSVLPRIGSDHHPILVLCSSCVSRGPVPFRFQRMWVFHDSFRYLITSSWALPCASPNPLLWVMWKLKRLHQSIKVWNKNVCGDVNHKMEQVRQIHVDIETLGYTAALRDKELDAQMMLSQTLLLQFEFLKQKARFAWLKDGDRNTAFFHRRSQIRNGRTGIQGLMVDGSYTNDTAILEDHIISYYKELFANTGGTIADYTLVDQVISPRVGAQDNASLTAIPSDSKIKEAIFYMDSDSSPGPDSFNGIFYCHFWDVISVKVIAAVRFFFISCPCLWV</sequence>
<accession>A0ABR0W7A5</accession>
<reference evidence="1 2" key="1">
    <citation type="journal article" date="2021" name="Comput. Struct. Biotechnol. J.">
        <title>De novo genome assembly of the potent medicinal plant Rehmannia glutinosa using nanopore technology.</title>
        <authorList>
            <person name="Ma L."/>
            <person name="Dong C."/>
            <person name="Song C."/>
            <person name="Wang X."/>
            <person name="Zheng X."/>
            <person name="Niu Y."/>
            <person name="Chen S."/>
            <person name="Feng W."/>
        </authorList>
    </citation>
    <scope>NUCLEOTIDE SEQUENCE [LARGE SCALE GENOMIC DNA]</scope>
    <source>
        <strain evidence="1">DH-2019</strain>
    </source>
</reference>
<dbReference type="EMBL" id="JABTTQ020000013">
    <property type="protein sequence ID" value="KAK6143242.1"/>
    <property type="molecule type" value="Genomic_DNA"/>
</dbReference>
<gene>
    <name evidence="1" type="ORF">DH2020_023590</name>
</gene>
<organism evidence="1 2">
    <name type="scientific">Rehmannia glutinosa</name>
    <name type="common">Chinese foxglove</name>
    <dbReference type="NCBI Taxonomy" id="99300"/>
    <lineage>
        <taxon>Eukaryota</taxon>
        <taxon>Viridiplantae</taxon>
        <taxon>Streptophyta</taxon>
        <taxon>Embryophyta</taxon>
        <taxon>Tracheophyta</taxon>
        <taxon>Spermatophyta</taxon>
        <taxon>Magnoliopsida</taxon>
        <taxon>eudicotyledons</taxon>
        <taxon>Gunneridae</taxon>
        <taxon>Pentapetalae</taxon>
        <taxon>asterids</taxon>
        <taxon>lamiids</taxon>
        <taxon>Lamiales</taxon>
        <taxon>Orobanchaceae</taxon>
        <taxon>Rehmannieae</taxon>
        <taxon>Rehmannia</taxon>
    </lineage>
</organism>
<evidence type="ECO:0000313" key="1">
    <source>
        <dbReference type="EMBL" id="KAK6143242.1"/>
    </source>
</evidence>
<proteinExistence type="predicted"/>